<dbReference type="CDD" id="cd11577">
    <property type="entry name" value="GH71"/>
    <property type="match status" value="1"/>
</dbReference>
<feature type="signal peptide" evidence="2">
    <location>
        <begin position="1"/>
        <end position="20"/>
    </location>
</feature>
<feature type="compositionally biased region" description="Polar residues" evidence="1">
    <location>
        <begin position="486"/>
        <end position="510"/>
    </location>
</feature>
<dbReference type="InterPro" id="IPR005197">
    <property type="entry name" value="Glyco_hydro_71"/>
</dbReference>
<evidence type="ECO:0000256" key="1">
    <source>
        <dbReference type="SAM" id="MobiDB-lite"/>
    </source>
</evidence>
<feature type="compositionally biased region" description="Low complexity" evidence="1">
    <location>
        <begin position="511"/>
        <end position="531"/>
    </location>
</feature>
<keyword evidence="2" id="KW-0732">Signal</keyword>
<name>A0A165HAJ3_EXIGL</name>
<keyword evidence="4" id="KW-1185">Reference proteome</keyword>
<protein>
    <submittedName>
        <fullName evidence="3">Mutanase</fullName>
    </submittedName>
</protein>
<dbReference type="Gene3D" id="3.20.20.80">
    <property type="entry name" value="Glycosidases"/>
    <property type="match status" value="1"/>
</dbReference>
<evidence type="ECO:0000256" key="2">
    <source>
        <dbReference type="SAM" id="SignalP"/>
    </source>
</evidence>
<feature type="compositionally biased region" description="Polar residues" evidence="1">
    <location>
        <begin position="556"/>
        <end position="576"/>
    </location>
</feature>
<dbReference type="GO" id="GO:0051118">
    <property type="term" value="F:glucan endo-1,3-alpha-glucosidase activity"/>
    <property type="evidence" value="ECO:0007669"/>
    <property type="project" value="InterPro"/>
</dbReference>
<evidence type="ECO:0000313" key="4">
    <source>
        <dbReference type="Proteomes" id="UP000077266"/>
    </source>
</evidence>
<dbReference type="OrthoDB" id="3257981at2759"/>
<feature type="compositionally biased region" description="Polar residues" evidence="1">
    <location>
        <begin position="537"/>
        <end position="549"/>
    </location>
</feature>
<dbReference type="STRING" id="1314781.A0A165HAJ3"/>
<feature type="compositionally biased region" description="Low complexity" evidence="1">
    <location>
        <begin position="577"/>
        <end position="596"/>
    </location>
</feature>
<organism evidence="3 4">
    <name type="scientific">Exidia glandulosa HHB12029</name>
    <dbReference type="NCBI Taxonomy" id="1314781"/>
    <lineage>
        <taxon>Eukaryota</taxon>
        <taxon>Fungi</taxon>
        <taxon>Dikarya</taxon>
        <taxon>Basidiomycota</taxon>
        <taxon>Agaricomycotina</taxon>
        <taxon>Agaricomycetes</taxon>
        <taxon>Auriculariales</taxon>
        <taxon>Exidiaceae</taxon>
        <taxon>Exidia</taxon>
    </lineage>
</organism>
<dbReference type="AlphaFoldDB" id="A0A165HAJ3"/>
<proteinExistence type="predicted"/>
<feature type="chain" id="PRO_5007858564" evidence="2">
    <location>
        <begin position="21"/>
        <end position="620"/>
    </location>
</feature>
<dbReference type="InParanoid" id="A0A165HAJ3"/>
<reference evidence="3 4" key="1">
    <citation type="journal article" date="2016" name="Mol. Biol. Evol.">
        <title>Comparative Genomics of Early-Diverging Mushroom-Forming Fungi Provides Insights into the Origins of Lignocellulose Decay Capabilities.</title>
        <authorList>
            <person name="Nagy L.G."/>
            <person name="Riley R."/>
            <person name="Tritt A."/>
            <person name="Adam C."/>
            <person name="Daum C."/>
            <person name="Floudas D."/>
            <person name="Sun H."/>
            <person name="Yadav J.S."/>
            <person name="Pangilinan J."/>
            <person name="Larsson K.H."/>
            <person name="Matsuura K."/>
            <person name="Barry K."/>
            <person name="Labutti K."/>
            <person name="Kuo R."/>
            <person name="Ohm R.A."/>
            <person name="Bhattacharya S.S."/>
            <person name="Shirouzu T."/>
            <person name="Yoshinaga Y."/>
            <person name="Martin F.M."/>
            <person name="Grigoriev I.V."/>
            <person name="Hibbett D.S."/>
        </authorList>
    </citation>
    <scope>NUCLEOTIDE SEQUENCE [LARGE SCALE GENOMIC DNA]</scope>
    <source>
        <strain evidence="3 4">HHB12029</strain>
    </source>
</reference>
<feature type="region of interest" description="Disordered" evidence="1">
    <location>
        <begin position="486"/>
        <end position="607"/>
    </location>
</feature>
<dbReference type="Pfam" id="PF03659">
    <property type="entry name" value="Glyco_hydro_71"/>
    <property type="match status" value="1"/>
</dbReference>
<dbReference type="EMBL" id="KV426022">
    <property type="protein sequence ID" value="KZV91682.1"/>
    <property type="molecule type" value="Genomic_DNA"/>
</dbReference>
<evidence type="ECO:0000313" key="3">
    <source>
        <dbReference type="EMBL" id="KZV91682.1"/>
    </source>
</evidence>
<accession>A0A165HAJ3</accession>
<gene>
    <name evidence="3" type="ORF">EXIGLDRAFT_719080</name>
</gene>
<dbReference type="Proteomes" id="UP000077266">
    <property type="component" value="Unassembled WGS sequence"/>
</dbReference>
<sequence>MRVPRSVLSALLLAAGPVLSLPTHANRTLSTRQSSSDRLVFAHFMIGIVSDRHSASDYDDDMRRAKAIGIDAFALNIGTDDYTETQLNYAYDSAANNDMKVFISFDFNWYHPTSDAGRVGQLVNQYGSKASQLKVDGKVFVSSFAGDGLDVDAVRSSAGMDLFVAPNFHPGQGDFSKVDAAFNWMGWPSDGNNKAPKPGGPVVSVQDGDNAYISALGGKPYMAAVSPWFFTHFGAEVPYSKNWVFPGDTLWYDRWNQILDLKPNFVEIVTWNDYGESHYIGPLSSPHTDDGGSKWVNDMPHGGWLDMAIPYIKAYKAGSNDVSQFVDEDKIIYWYRRTPKDVNCDSTDTTMGSADNSTGNYFMGRPDGFDIMSDSVFVVPLLKEAGTVVVNSGGVEYTHDAAAGASVFSVDMNVGTQAFALKRGGQEVLSDTSLMPITSECPCGIYNFNAYVGTVPASPIDSLQPDGLSGFSKGLKASCDAQPTLVTGQAPQTQAPTSTVGSDSAPGTTQAPASSTEDSEPSSTEAPSSTDIPTLTPVPTDTCSTTVGSDNGGNAPETTQAPVSSTEDSQPSSTEAPSSTDIPTPTPIPTDTCSSPAKRSEEKAKRTLVHWGRFRVEYEI</sequence>